<keyword evidence="1" id="KW-0472">Membrane</keyword>
<feature type="transmembrane region" description="Helical" evidence="1">
    <location>
        <begin position="20"/>
        <end position="40"/>
    </location>
</feature>
<feature type="transmembrane region" description="Helical" evidence="1">
    <location>
        <begin position="52"/>
        <end position="77"/>
    </location>
</feature>
<evidence type="ECO:0000313" key="3">
    <source>
        <dbReference type="Proteomes" id="UP000298138"/>
    </source>
</evidence>
<keyword evidence="1" id="KW-0812">Transmembrane</keyword>
<evidence type="ECO:0000256" key="1">
    <source>
        <dbReference type="SAM" id="Phobius"/>
    </source>
</evidence>
<protein>
    <submittedName>
        <fullName evidence="2">Uncharacterized protein</fullName>
    </submittedName>
</protein>
<keyword evidence="3" id="KW-1185">Reference proteome</keyword>
<gene>
    <name evidence="2" type="ORF">EX30DRAFT_253427</name>
</gene>
<dbReference type="EMBL" id="ML220118">
    <property type="protein sequence ID" value="TGZ81687.1"/>
    <property type="molecule type" value="Genomic_DNA"/>
</dbReference>
<sequence length="133" mass="14951">MIIRSPCLIQLSVVVRLCGFIGDPGCIFLISFSLFFFFFVMTHSSAQLGYHMVFLIIFLCFIHHWVCVIIVSGQFLYKGGCLYLSFFHCFFLSCHVATCGLGLGLGRTYYRVGDLSGLKLFMLGEGVNSMASW</sequence>
<dbReference type="Proteomes" id="UP000298138">
    <property type="component" value="Unassembled WGS sequence"/>
</dbReference>
<proteinExistence type="predicted"/>
<accession>A0A4S2MYD1</accession>
<organism evidence="2 3">
    <name type="scientific">Ascodesmis nigricans</name>
    <dbReference type="NCBI Taxonomy" id="341454"/>
    <lineage>
        <taxon>Eukaryota</taxon>
        <taxon>Fungi</taxon>
        <taxon>Dikarya</taxon>
        <taxon>Ascomycota</taxon>
        <taxon>Pezizomycotina</taxon>
        <taxon>Pezizomycetes</taxon>
        <taxon>Pezizales</taxon>
        <taxon>Ascodesmidaceae</taxon>
        <taxon>Ascodesmis</taxon>
    </lineage>
</organism>
<keyword evidence="1" id="KW-1133">Transmembrane helix</keyword>
<name>A0A4S2MYD1_9PEZI</name>
<evidence type="ECO:0000313" key="2">
    <source>
        <dbReference type="EMBL" id="TGZ81687.1"/>
    </source>
</evidence>
<dbReference type="InParanoid" id="A0A4S2MYD1"/>
<feature type="transmembrane region" description="Helical" evidence="1">
    <location>
        <begin position="83"/>
        <end position="105"/>
    </location>
</feature>
<dbReference type="AlphaFoldDB" id="A0A4S2MYD1"/>
<reference evidence="2 3" key="1">
    <citation type="submission" date="2019-04" db="EMBL/GenBank/DDBJ databases">
        <title>Comparative genomics and transcriptomics to analyze fruiting body development in filamentous ascomycetes.</title>
        <authorList>
            <consortium name="DOE Joint Genome Institute"/>
            <person name="Lutkenhaus R."/>
            <person name="Traeger S."/>
            <person name="Breuer J."/>
            <person name="Kuo A."/>
            <person name="Lipzen A."/>
            <person name="Pangilinan J."/>
            <person name="Dilworth D."/>
            <person name="Sandor L."/>
            <person name="Poggeler S."/>
            <person name="Barry K."/>
            <person name="Grigoriev I.V."/>
            <person name="Nowrousian M."/>
        </authorList>
    </citation>
    <scope>NUCLEOTIDE SEQUENCE [LARGE SCALE GENOMIC DNA]</scope>
    <source>
        <strain evidence="2 3">CBS 389.68</strain>
    </source>
</reference>